<comment type="caution">
    <text evidence="8">The sequence shown here is derived from an EMBL/GenBank/DDBJ whole genome shotgun (WGS) entry which is preliminary data.</text>
</comment>
<reference evidence="8" key="1">
    <citation type="submission" date="2020-11" db="EMBL/GenBank/DDBJ databases">
        <authorList>
            <consortium name="DOE Joint Genome Institute"/>
            <person name="Ahrendt S."/>
            <person name="Riley R."/>
            <person name="Andreopoulos W."/>
            <person name="Labutti K."/>
            <person name="Pangilinan J."/>
            <person name="Ruiz-Duenas F.J."/>
            <person name="Barrasa J.M."/>
            <person name="Sanchez-Garcia M."/>
            <person name="Camarero S."/>
            <person name="Miyauchi S."/>
            <person name="Serrano A."/>
            <person name="Linde D."/>
            <person name="Babiker R."/>
            <person name="Drula E."/>
            <person name="Ayuso-Fernandez I."/>
            <person name="Pacheco R."/>
            <person name="Padilla G."/>
            <person name="Ferreira P."/>
            <person name="Barriuso J."/>
            <person name="Kellner H."/>
            <person name="Castanera R."/>
            <person name="Alfaro M."/>
            <person name="Ramirez L."/>
            <person name="Pisabarro A.G."/>
            <person name="Kuo A."/>
            <person name="Tritt A."/>
            <person name="Lipzen A."/>
            <person name="He G."/>
            <person name="Yan M."/>
            <person name="Ng V."/>
            <person name="Cullen D."/>
            <person name="Martin F."/>
            <person name="Rosso M.-N."/>
            <person name="Henrissat B."/>
            <person name="Hibbett D."/>
            <person name="Martinez A.T."/>
            <person name="Grigoriev I.V."/>
        </authorList>
    </citation>
    <scope>NUCLEOTIDE SEQUENCE</scope>
    <source>
        <strain evidence="8">AH 40177</strain>
    </source>
</reference>
<feature type="transmembrane region" description="Helical" evidence="7">
    <location>
        <begin position="100"/>
        <end position="121"/>
    </location>
</feature>
<dbReference type="GO" id="GO:0046872">
    <property type="term" value="F:metal ion binding"/>
    <property type="evidence" value="ECO:0007669"/>
    <property type="project" value="UniProtKB-KW"/>
</dbReference>
<dbReference type="Proteomes" id="UP000772434">
    <property type="component" value="Unassembled WGS sequence"/>
</dbReference>
<dbReference type="PANTHER" id="PTHR20855:SF52">
    <property type="entry name" value="ADIPONECTIN RECEPTOR PROTEIN"/>
    <property type="match status" value="1"/>
</dbReference>
<feature type="transmembrane region" description="Helical" evidence="7">
    <location>
        <begin position="49"/>
        <end position="68"/>
    </location>
</feature>
<evidence type="ECO:0000256" key="7">
    <source>
        <dbReference type="SAM" id="Phobius"/>
    </source>
</evidence>
<dbReference type="Pfam" id="PF03006">
    <property type="entry name" value="HlyIII"/>
    <property type="match status" value="1"/>
</dbReference>
<accession>A0A9P5PFG3</accession>
<keyword evidence="9" id="KW-1185">Reference proteome</keyword>
<protein>
    <submittedName>
        <fullName evidence="8">Uncharacterized protein</fullName>
    </submittedName>
</protein>
<comment type="subcellular location">
    <subcellularLocation>
        <location evidence="1">Membrane</location>
        <topology evidence="1">Multi-pass membrane protein</topology>
    </subcellularLocation>
</comment>
<dbReference type="OrthoDB" id="529367at2759"/>
<evidence type="ECO:0000313" key="8">
    <source>
        <dbReference type="EMBL" id="KAF9062334.1"/>
    </source>
</evidence>
<dbReference type="InterPro" id="IPR004254">
    <property type="entry name" value="AdipoR/HlyIII-related"/>
</dbReference>
<keyword evidence="3 7" id="KW-0812">Transmembrane</keyword>
<keyword evidence="6" id="KW-0862">Zinc</keyword>
<evidence type="ECO:0000256" key="2">
    <source>
        <dbReference type="ARBA" id="ARBA00007018"/>
    </source>
</evidence>
<keyword evidence="6" id="KW-0479">Metal-binding</keyword>
<sequence length="133" mass="15118">TRLGLLTFSELPEWRRDNPCILTGYRPETNNWKECFKGVLLWHNQTVNIWSHLIGVIISCALLSLSFLRDDRSIFERLDVLHDYAGQPVNTPKAFDGAGMMLFIFGCAVCFACSTVFHSAMCHSESVRINTFS</sequence>
<proteinExistence type="inferred from homology"/>
<evidence type="ECO:0000313" key="9">
    <source>
        <dbReference type="Proteomes" id="UP000772434"/>
    </source>
</evidence>
<dbReference type="PANTHER" id="PTHR20855">
    <property type="entry name" value="ADIPOR/PROGESTIN RECEPTOR-RELATED"/>
    <property type="match status" value="1"/>
</dbReference>
<evidence type="ECO:0000256" key="5">
    <source>
        <dbReference type="ARBA" id="ARBA00023136"/>
    </source>
</evidence>
<keyword evidence="4 7" id="KW-1133">Transmembrane helix</keyword>
<comment type="similarity">
    <text evidence="2">Belongs to the ADIPOR family.</text>
</comment>
<gene>
    <name evidence="8" type="ORF">BDP27DRAFT_1233785</name>
</gene>
<feature type="non-terminal residue" evidence="8">
    <location>
        <position position="133"/>
    </location>
</feature>
<evidence type="ECO:0000256" key="3">
    <source>
        <dbReference type="ARBA" id="ARBA00022692"/>
    </source>
</evidence>
<dbReference type="AlphaFoldDB" id="A0A9P5PFG3"/>
<organism evidence="8 9">
    <name type="scientific">Rhodocollybia butyracea</name>
    <dbReference type="NCBI Taxonomy" id="206335"/>
    <lineage>
        <taxon>Eukaryota</taxon>
        <taxon>Fungi</taxon>
        <taxon>Dikarya</taxon>
        <taxon>Basidiomycota</taxon>
        <taxon>Agaricomycotina</taxon>
        <taxon>Agaricomycetes</taxon>
        <taxon>Agaricomycetidae</taxon>
        <taxon>Agaricales</taxon>
        <taxon>Marasmiineae</taxon>
        <taxon>Omphalotaceae</taxon>
        <taxon>Rhodocollybia</taxon>
    </lineage>
</organism>
<evidence type="ECO:0000256" key="1">
    <source>
        <dbReference type="ARBA" id="ARBA00004141"/>
    </source>
</evidence>
<name>A0A9P5PFG3_9AGAR</name>
<evidence type="ECO:0000256" key="6">
    <source>
        <dbReference type="PIRSR" id="PIRSR604254-1"/>
    </source>
</evidence>
<feature type="binding site" evidence="6">
    <location>
        <position position="118"/>
    </location>
    <ligand>
        <name>Zn(2+)</name>
        <dbReference type="ChEBI" id="CHEBI:29105"/>
    </ligand>
</feature>
<keyword evidence="5 7" id="KW-0472">Membrane</keyword>
<dbReference type="GO" id="GO:0038023">
    <property type="term" value="F:signaling receptor activity"/>
    <property type="evidence" value="ECO:0007669"/>
    <property type="project" value="TreeGrafter"/>
</dbReference>
<evidence type="ECO:0000256" key="4">
    <source>
        <dbReference type="ARBA" id="ARBA00022989"/>
    </source>
</evidence>
<dbReference type="EMBL" id="JADNRY010000175">
    <property type="protein sequence ID" value="KAF9062334.1"/>
    <property type="molecule type" value="Genomic_DNA"/>
</dbReference>
<dbReference type="GO" id="GO:0016020">
    <property type="term" value="C:membrane"/>
    <property type="evidence" value="ECO:0007669"/>
    <property type="project" value="UniProtKB-SubCell"/>
</dbReference>